<dbReference type="RefSeq" id="WP_242474409.1">
    <property type="nucleotide sequence ID" value="NZ_BAABKQ010000001.1"/>
</dbReference>
<dbReference type="Proteomes" id="UP001500839">
    <property type="component" value="Unassembled WGS sequence"/>
</dbReference>
<organism evidence="2 3">
    <name type="scientific">Tomitella cavernea</name>
    <dbReference type="NCBI Taxonomy" id="1387982"/>
    <lineage>
        <taxon>Bacteria</taxon>
        <taxon>Bacillati</taxon>
        <taxon>Actinomycetota</taxon>
        <taxon>Actinomycetes</taxon>
        <taxon>Mycobacteriales</taxon>
        <taxon>Tomitella</taxon>
    </lineage>
</organism>
<feature type="region of interest" description="Disordered" evidence="1">
    <location>
        <begin position="1"/>
        <end position="185"/>
    </location>
</feature>
<gene>
    <name evidence="2" type="ORF">GCM10023353_18290</name>
</gene>
<feature type="compositionally biased region" description="Basic and acidic residues" evidence="1">
    <location>
        <begin position="48"/>
        <end position="60"/>
    </location>
</feature>
<evidence type="ECO:0000313" key="2">
    <source>
        <dbReference type="EMBL" id="GAA4813628.1"/>
    </source>
</evidence>
<feature type="compositionally biased region" description="Basic and acidic residues" evidence="1">
    <location>
        <begin position="67"/>
        <end position="108"/>
    </location>
</feature>
<name>A0ABP9CNW7_9ACTN</name>
<keyword evidence="3" id="KW-1185">Reference proteome</keyword>
<evidence type="ECO:0000256" key="1">
    <source>
        <dbReference type="SAM" id="MobiDB-lite"/>
    </source>
</evidence>
<comment type="caution">
    <text evidence="2">The sequence shown here is derived from an EMBL/GenBank/DDBJ whole genome shotgun (WGS) entry which is preliminary data.</text>
</comment>
<sequence length="185" mass="19428">MQDDATDNADAGRDVGSAPGGPATQVDPESAVNTDLTSAVGAEDVDEDRLGVDPLEKGVEPPEDWSAADREGVTAREQAEGETLEHRLWSERPDADEQASTEREREEPTGPEIADGPIAEADAPAPVGTGASTGEPGRDDRKAAPAETYATPSEPAGLDARPAQEDVPTASVRIEDRDDPGEEYR</sequence>
<proteinExistence type="predicted"/>
<reference evidence="3" key="1">
    <citation type="journal article" date="2019" name="Int. J. Syst. Evol. Microbiol.">
        <title>The Global Catalogue of Microorganisms (GCM) 10K type strain sequencing project: providing services to taxonomists for standard genome sequencing and annotation.</title>
        <authorList>
            <consortium name="The Broad Institute Genomics Platform"/>
            <consortium name="The Broad Institute Genome Sequencing Center for Infectious Disease"/>
            <person name="Wu L."/>
            <person name="Ma J."/>
        </authorList>
    </citation>
    <scope>NUCLEOTIDE SEQUENCE [LARGE SCALE GENOMIC DNA]</scope>
    <source>
        <strain evidence="3">JCM 18542</strain>
    </source>
</reference>
<evidence type="ECO:0008006" key="4">
    <source>
        <dbReference type="Google" id="ProtNLM"/>
    </source>
</evidence>
<accession>A0ABP9CNW7</accession>
<evidence type="ECO:0000313" key="3">
    <source>
        <dbReference type="Proteomes" id="UP001500839"/>
    </source>
</evidence>
<dbReference type="EMBL" id="BAABKQ010000001">
    <property type="protein sequence ID" value="GAA4813628.1"/>
    <property type="molecule type" value="Genomic_DNA"/>
</dbReference>
<protein>
    <recommendedName>
        <fullName evidence="4">DUF5709 domain-containing protein</fullName>
    </recommendedName>
</protein>